<protein>
    <submittedName>
        <fullName evidence="2">Uncharacterized protein</fullName>
    </submittedName>
</protein>
<dbReference type="AlphaFoldDB" id="A0A5J9SZ57"/>
<organism evidence="2 3">
    <name type="scientific">Eragrostis curvula</name>
    <name type="common">weeping love grass</name>
    <dbReference type="NCBI Taxonomy" id="38414"/>
    <lineage>
        <taxon>Eukaryota</taxon>
        <taxon>Viridiplantae</taxon>
        <taxon>Streptophyta</taxon>
        <taxon>Embryophyta</taxon>
        <taxon>Tracheophyta</taxon>
        <taxon>Spermatophyta</taxon>
        <taxon>Magnoliopsida</taxon>
        <taxon>Liliopsida</taxon>
        <taxon>Poales</taxon>
        <taxon>Poaceae</taxon>
        <taxon>PACMAD clade</taxon>
        <taxon>Chloridoideae</taxon>
        <taxon>Eragrostideae</taxon>
        <taxon>Eragrostidinae</taxon>
        <taxon>Eragrostis</taxon>
    </lineage>
</organism>
<feature type="compositionally biased region" description="Low complexity" evidence="1">
    <location>
        <begin position="14"/>
        <end position="30"/>
    </location>
</feature>
<feature type="non-terminal residue" evidence="2">
    <location>
        <position position="1"/>
    </location>
</feature>
<keyword evidence="3" id="KW-1185">Reference proteome</keyword>
<dbReference type="EMBL" id="RWGY01000074">
    <property type="protein sequence ID" value="TVU04297.1"/>
    <property type="molecule type" value="Genomic_DNA"/>
</dbReference>
<name>A0A5J9SZ57_9POAL</name>
<dbReference type="Gramene" id="TVU04297">
    <property type="protein sequence ID" value="TVU04297"/>
    <property type="gene ID" value="EJB05_50132"/>
</dbReference>
<comment type="caution">
    <text evidence="2">The sequence shown here is derived from an EMBL/GenBank/DDBJ whole genome shotgun (WGS) entry which is preliminary data.</text>
</comment>
<evidence type="ECO:0000313" key="2">
    <source>
        <dbReference type="EMBL" id="TVU04297.1"/>
    </source>
</evidence>
<dbReference type="Proteomes" id="UP000324897">
    <property type="component" value="Unassembled WGS sequence"/>
</dbReference>
<reference evidence="2 3" key="1">
    <citation type="journal article" date="2019" name="Sci. Rep.">
        <title>A high-quality genome of Eragrostis curvula grass provides insights into Poaceae evolution and supports new strategies to enhance forage quality.</title>
        <authorList>
            <person name="Carballo J."/>
            <person name="Santos B.A.C.M."/>
            <person name="Zappacosta D."/>
            <person name="Garbus I."/>
            <person name="Selva J.P."/>
            <person name="Gallo C.A."/>
            <person name="Diaz A."/>
            <person name="Albertini E."/>
            <person name="Caccamo M."/>
            <person name="Echenique V."/>
        </authorList>
    </citation>
    <scope>NUCLEOTIDE SEQUENCE [LARGE SCALE GENOMIC DNA]</scope>
    <source>
        <strain evidence="3">cv. Victoria</strain>
        <tissue evidence="2">Leaf</tissue>
    </source>
</reference>
<proteinExistence type="predicted"/>
<gene>
    <name evidence="2" type="ORF">EJB05_50132</name>
</gene>
<evidence type="ECO:0000313" key="3">
    <source>
        <dbReference type="Proteomes" id="UP000324897"/>
    </source>
</evidence>
<feature type="region of interest" description="Disordered" evidence="1">
    <location>
        <begin position="1"/>
        <end position="57"/>
    </location>
</feature>
<feature type="region of interest" description="Disordered" evidence="1">
    <location>
        <begin position="73"/>
        <end position="92"/>
    </location>
</feature>
<feature type="compositionally biased region" description="Basic residues" evidence="1">
    <location>
        <begin position="33"/>
        <end position="42"/>
    </location>
</feature>
<sequence>DLAVRSRSCPCAEPRSPSILPDPSSPSSSPHPHPTKSLRRLPHREPRRPSPALCSTAPTMPQASCLISSPHVSSFYPKQANRPPASGPNRCCRDMLRRQRNSPFVRCTVHRRP</sequence>
<evidence type="ECO:0000256" key="1">
    <source>
        <dbReference type="SAM" id="MobiDB-lite"/>
    </source>
</evidence>
<accession>A0A5J9SZ57</accession>